<dbReference type="Proteomes" id="UP001209076">
    <property type="component" value="Unassembled WGS sequence"/>
</dbReference>
<accession>A0ABT2PUV2</accession>
<comment type="caution">
    <text evidence="1">The sequence shown here is derived from an EMBL/GenBank/DDBJ whole genome shotgun (WGS) entry which is preliminary data.</text>
</comment>
<dbReference type="EMBL" id="JAOEGN010000005">
    <property type="protein sequence ID" value="MCU0104730.1"/>
    <property type="molecule type" value="Genomic_DNA"/>
</dbReference>
<reference evidence="2" key="1">
    <citation type="submission" date="2023-07" db="EMBL/GenBank/DDBJ databases">
        <title>Novel Mycoplasma species identified in domestic and wild animals.</title>
        <authorList>
            <person name="Volokhov D.V."/>
            <person name="Furtak V.A."/>
            <person name="Zagorodnyaya T.A."/>
        </authorList>
    </citation>
    <scope>NUCLEOTIDE SEQUENCE [LARGE SCALE GENOMIC DNA]</scope>
    <source>
        <strain evidence="2">92-19</strain>
    </source>
</reference>
<dbReference type="RefSeq" id="WP_262095980.1">
    <property type="nucleotide sequence ID" value="NZ_JAOEGN010000005.1"/>
</dbReference>
<protein>
    <submittedName>
        <fullName evidence="1">Uncharacterized protein</fullName>
    </submittedName>
</protein>
<organism evidence="1 2">
    <name type="scientific">Paracholeplasma vituli</name>
    <dbReference type="NCBI Taxonomy" id="69473"/>
    <lineage>
        <taxon>Bacteria</taxon>
        <taxon>Bacillati</taxon>
        <taxon>Mycoplasmatota</taxon>
        <taxon>Mollicutes</taxon>
        <taxon>Acholeplasmatales</taxon>
        <taxon>Acholeplasmataceae</taxon>
        <taxon>Paracholeplasma</taxon>
    </lineage>
</organism>
<sequence length="45" mass="5037">MNNQNPTDKNTVISETKIDIRDSAKNLIEAIKEAEKNTPKAPVKK</sequence>
<evidence type="ECO:0000313" key="2">
    <source>
        <dbReference type="Proteomes" id="UP001209076"/>
    </source>
</evidence>
<name>A0ABT2PUV2_9MOLU</name>
<evidence type="ECO:0000313" key="1">
    <source>
        <dbReference type="EMBL" id="MCU0104730.1"/>
    </source>
</evidence>
<proteinExistence type="predicted"/>
<gene>
    <name evidence="1" type="ORF">N7603_03575</name>
</gene>
<keyword evidence="2" id="KW-1185">Reference proteome</keyword>